<dbReference type="STRING" id="1122169.Lsha_0512"/>
<dbReference type="EMBL" id="LNYW01000016">
    <property type="protein sequence ID" value="KTD65143.1"/>
    <property type="molecule type" value="Genomic_DNA"/>
</dbReference>
<dbReference type="Proteomes" id="UP000054600">
    <property type="component" value="Unassembled WGS sequence"/>
</dbReference>
<sequence length="205" mass="23625">MTKKHYDYNVFINCPFDDKYLKLRKALVFAIFDCGFIPRCALEEDNGANVRVGKIMQLIKESKFGLHDISRTELDSNTNLPRFNMPLELGVFLGAMNFGVDEQKEKNCLILDCEPYRYQAFISDIAGHDIRAHNSDPEELIKLVRNWLNDASTDKIIPGGREIVRRFIAFEEDLPTICAAVPIDIDELTFNDYAQLISEWLRKNT</sequence>
<dbReference type="OrthoDB" id="7596615at2"/>
<proteinExistence type="predicted"/>
<name>A0A0W0Z7P6_9GAMM</name>
<dbReference type="AlphaFoldDB" id="A0A0W0Z7P6"/>
<organism evidence="1 2">
    <name type="scientific">Legionella shakespearei DSM 23087</name>
    <dbReference type="NCBI Taxonomy" id="1122169"/>
    <lineage>
        <taxon>Bacteria</taxon>
        <taxon>Pseudomonadati</taxon>
        <taxon>Pseudomonadota</taxon>
        <taxon>Gammaproteobacteria</taxon>
        <taxon>Legionellales</taxon>
        <taxon>Legionellaceae</taxon>
        <taxon>Legionella</taxon>
    </lineage>
</organism>
<gene>
    <name evidence="1" type="ORF">Lsha_0512</name>
</gene>
<dbReference type="eggNOG" id="ENOG5031E40">
    <property type="taxonomic scope" value="Bacteria"/>
</dbReference>
<dbReference type="RefSeq" id="WP_018578525.1">
    <property type="nucleotide sequence ID" value="NZ_KB892435.1"/>
</dbReference>
<evidence type="ECO:0000313" key="1">
    <source>
        <dbReference type="EMBL" id="KTD65143.1"/>
    </source>
</evidence>
<protein>
    <submittedName>
        <fullName evidence="1">Uncharacterized protein</fullName>
    </submittedName>
</protein>
<accession>A0A0W0Z7P6</accession>
<evidence type="ECO:0000313" key="2">
    <source>
        <dbReference type="Proteomes" id="UP000054600"/>
    </source>
</evidence>
<dbReference type="PATRIC" id="fig|1122169.6.peg.584"/>
<keyword evidence="2" id="KW-1185">Reference proteome</keyword>
<comment type="caution">
    <text evidence="1">The sequence shown here is derived from an EMBL/GenBank/DDBJ whole genome shotgun (WGS) entry which is preliminary data.</text>
</comment>
<reference evidence="1 2" key="1">
    <citation type="submission" date="2015-11" db="EMBL/GenBank/DDBJ databases">
        <title>Genomic analysis of 38 Legionella species identifies large and diverse effector repertoires.</title>
        <authorList>
            <person name="Burstein D."/>
            <person name="Amaro F."/>
            <person name="Zusman T."/>
            <person name="Lifshitz Z."/>
            <person name="Cohen O."/>
            <person name="Gilbert J.A."/>
            <person name="Pupko T."/>
            <person name="Shuman H.A."/>
            <person name="Segal G."/>
        </authorList>
    </citation>
    <scope>NUCLEOTIDE SEQUENCE [LARGE SCALE GENOMIC DNA]</scope>
    <source>
        <strain evidence="1 2">ATCC 49655</strain>
    </source>
</reference>